<sequence>MAPRLRDMLLAGVMLAVSGGGALADIPNRLLKVGVLTDMSGPFASQAGQGSFVAAQMAAEDFAKEAGDLKVEIVAADHQNKPDVGSAIVRRWIDQENVNTVVDLPNSGVALAISALLDDRNIPTMASGTATSDMTGKFCKKTTVQWAHDTWALGNGMGKAVTKAGGKKWFFIAYDYALGQALERDTSEAVKKAGGTVVGSVKHPLGTTDFSSYILQAQSSGADVIALGGTGVDAINAIKQMGEFGVIQKGMQLAALFIQISDVQAIGLDQAKGLIVTESFYWDLNDRTREWSRRFSARMNGKMPTVNHASTYSATLAYLRAAKAADSVQGDKIVAQMQKMTFDDPTYGKVTVRPDGRAVHEMFVFKVKDPSQSKSKDDVYDLLETIPAEEAFRPIKDGGCPLIK</sequence>
<dbReference type="PANTHER" id="PTHR30483">
    <property type="entry name" value="LEUCINE-SPECIFIC-BINDING PROTEIN"/>
    <property type="match status" value="1"/>
</dbReference>
<keyword evidence="2" id="KW-0732">Signal</keyword>
<feature type="domain" description="Leucine-binding protein" evidence="4">
    <location>
        <begin position="32"/>
        <end position="368"/>
    </location>
</feature>
<dbReference type="Pfam" id="PF13458">
    <property type="entry name" value="Peripla_BP_6"/>
    <property type="match status" value="1"/>
</dbReference>
<evidence type="ECO:0000256" key="2">
    <source>
        <dbReference type="ARBA" id="ARBA00022729"/>
    </source>
</evidence>
<dbReference type="Proteomes" id="UP000564885">
    <property type="component" value="Unassembled WGS sequence"/>
</dbReference>
<evidence type="ECO:0000259" key="4">
    <source>
        <dbReference type="Pfam" id="PF13458"/>
    </source>
</evidence>
<dbReference type="CDD" id="cd06327">
    <property type="entry name" value="PBP1_SBP-like"/>
    <property type="match status" value="1"/>
</dbReference>
<reference evidence="5 6" key="1">
    <citation type="submission" date="2020-04" db="EMBL/GenBank/DDBJ databases">
        <title>Enterovirga sp. isolate from soil.</title>
        <authorList>
            <person name="Chea S."/>
            <person name="Kim D.-U."/>
        </authorList>
    </citation>
    <scope>NUCLEOTIDE SEQUENCE [LARGE SCALE GENOMIC DNA]</scope>
    <source>
        <strain evidence="5 6">DB1703</strain>
    </source>
</reference>
<keyword evidence="3" id="KW-0813">Transport</keyword>
<dbReference type="AlphaFoldDB" id="A0A849IGW1"/>
<dbReference type="EMBL" id="JABEPP010000007">
    <property type="protein sequence ID" value="NNM75177.1"/>
    <property type="molecule type" value="Genomic_DNA"/>
</dbReference>
<accession>A0A849IGW1</accession>
<name>A0A849IGW1_9HYPH</name>
<dbReference type="InterPro" id="IPR028082">
    <property type="entry name" value="Peripla_BP_I"/>
</dbReference>
<evidence type="ECO:0000256" key="1">
    <source>
        <dbReference type="ARBA" id="ARBA00010062"/>
    </source>
</evidence>
<evidence type="ECO:0000256" key="3">
    <source>
        <dbReference type="ARBA" id="ARBA00022970"/>
    </source>
</evidence>
<evidence type="ECO:0000313" key="6">
    <source>
        <dbReference type="Proteomes" id="UP000564885"/>
    </source>
</evidence>
<keyword evidence="6" id="KW-1185">Reference proteome</keyword>
<dbReference type="PANTHER" id="PTHR30483:SF6">
    <property type="entry name" value="PERIPLASMIC BINDING PROTEIN OF ABC TRANSPORTER FOR NATURAL AMINO ACIDS"/>
    <property type="match status" value="1"/>
</dbReference>
<comment type="caution">
    <text evidence="5">The sequence shown here is derived from an EMBL/GenBank/DDBJ whole genome shotgun (WGS) entry which is preliminary data.</text>
</comment>
<dbReference type="SUPFAM" id="SSF53822">
    <property type="entry name" value="Periplasmic binding protein-like I"/>
    <property type="match status" value="1"/>
</dbReference>
<protein>
    <submittedName>
        <fullName evidence="5">ABC transporter substrate-binding protein</fullName>
    </submittedName>
</protein>
<dbReference type="InterPro" id="IPR028081">
    <property type="entry name" value="Leu-bd"/>
</dbReference>
<keyword evidence="3" id="KW-0029">Amino-acid transport</keyword>
<dbReference type="GO" id="GO:0006865">
    <property type="term" value="P:amino acid transport"/>
    <property type="evidence" value="ECO:0007669"/>
    <property type="project" value="UniProtKB-KW"/>
</dbReference>
<comment type="similarity">
    <text evidence="1">Belongs to the leucine-binding protein family.</text>
</comment>
<dbReference type="Gene3D" id="3.40.50.2300">
    <property type="match status" value="2"/>
</dbReference>
<proteinExistence type="inferred from homology"/>
<dbReference type="InterPro" id="IPR051010">
    <property type="entry name" value="BCAA_transport"/>
</dbReference>
<organism evidence="5 6">
    <name type="scientific">Enterovirga aerilata</name>
    <dbReference type="NCBI Taxonomy" id="2730920"/>
    <lineage>
        <taxon>Bacteria</taxon>
        <taxon>Pseudomonadati</taxon>
        <taxon>Pseudomonadota</taxon>
        <taxon>Alphaproteobacteria</taxon>
        <taxon>Hyphomicrobiales</taxon>
        <taxon>Methylobacteriaceae</taxon>
        <taxon>Enterovirga</taxon>
    </lineage>
</organism>
<evidence type="ECO:0000313" key="5">
    <source>
        <dbReference type="EMBL" id="NNM75177.1"/>
    </source>
</evidence>
<gene>
    <name evidence="5" type="ORF">HJG44_22715</name>
</gene>